<dbReference type="PANTHER" id="PTHR45691">
    <property type="entry name" value="PROTEIN DIAPHANOUS"/>
    <property type="match status" value="1"/>
</dbReference>
<dbReference type="EMBL" id="CDMY01000486">
    <property type="protein sequence ID" value="CEM16859.1"/>
    <property type="molecule type" value="Genomic_DNA"/>
</dbReference>
<dbReference type="AlphaFoldDB" id="A0A0G4FQX5"/>
<accession>A0A0G4FQX5</accession>
<evidence type="ECO:0000313" key="3">
    <source>
        <dbReference type="Proteomes" id="UP000041254"/>
    </source>
</evidence>
<dbReference type="InParanoid" id="A0A0G4FQX5"/>
<sequence length="1087" mass="115377">MIPSSSNPSLFAAMPSAASQFQATSGVGFLPVTPPTVLRQPLQHVTVTPPALQVTATLPVGQVSHSTASSSSRRPPICPTINKGSGSADNNENNENGRNAVHRRTTTPVHKSTSQFPPTPSVRHEEDSASPKASVSIESSPVRVESSPGPVRSSSVPPRLFYPQFIPPLAAGQQYPLQMMVPNVMQMQMPNVGGFGGFGGFVQQQQQPVAHSPLVGRQTHQWPYHLNVSQIPPYSTLGPPPAPSHGMGIPSRHHCTNANPSCPPLVRRRRYETPPPPPPPPPRHIIMPVSHYPVKRGVKMEDGVRLIRPLVYGRDAAVQCQLLVDREGLGQKKLGQQKQGQHLQQGMKKLTSLSTEPSLPEEGGGGGGGESTAFAIRNRRKKDGVDGINRTPPPPYHMHHHSINNNLLFFPRAVTPSPPLYKQQQQQQQQQPIRFDTPLALPKSRQMQWTPELGQKIPQPKHYPPPSPPLPTAKEIDGGAEMDVNVNVLEPPDPLLTDSYVKGGVGVRKGLKRVDAKREREHKGLGVLGKAKSGVGVMRKGKAAAAAAAAAGAAVLAIRDQPTAESVKERQPPKETQAQQEESEASQAPIPLAVTLPPPLPPPLPVDIMPSTTVLEQTRGLVNEIENITRPKTPTPISDRPSLSLHSATLRQSKSSVSVVKVPPFATPIHHIRHQTPDAKSEAEVSDSCMLVSNNRKREPITIPRLSLPVKEPPRGSKKSTTPTVSLTMSMPTNTNGRPKQPRMDKDRVVRPPPPASKLKAPSVKAHISPSSLAAGQQRVKAAGGGGGGGVRGPAKGSAISLGTLKVLSQRCCLCKVPAGVAVRHLGVAAGAEGEIKSSVGPADFITMTKDLLNTLGVAVPSDEDLLSVFKIVHAAAVGECDHPSHAPQPQPHLSSTKSLSPLEASCVIALLCGGPSETKMRAIYDLLDSSAEGLTDQQLSQFLRIVFRMLLSPDKLRIVCLRRQLPIQTADELAGLVAKEAFGEIDPNRQGTRMSFESFQTWCNMPDADDHSSTTTSNSNSSSQAASPPPPPSRPTPQAAAAAAAPAVSVCPGAAGETLDAFIEKKSLGEAQPLLGSGGGGGAGGG</sequence>
<proteinExistence type="predicted"/>
<feature type="region of interest" description="Disordered" evidence="1">
    <location>
        <begin position="334"/>
        <end position="372"/>
    </location>
</feature>
<dbReference type="GO" id="GO:0030041">
    <property type="term" value="P:actin filament polymerization"/>
    <property type="evidence" value="ECO:0007669"/>
    <property type="project" value="TreeGrafter"/>
</dbReference>
<protein>
    <recommendedName>
        <fullName evidence="4">EF-hand domain-containing protein</fullName>
    </recommendedName>
</protein>
<feature type="compositionally biased region" description="Polar residues" evidence="1">
    <location>
        <begin position="719"/>
        <end position="738"/>
    </location>
</feature>
<dbReference type="VEuPathDB" id="CryptoDB:Vbra_21547"/>
<keyword evidence="3" id="KW-1185">Reference proteome</keyword>
<feature type="compositionally biased region" description="Low complexity" evidence="1">
    <location>
        <begin position="334"/>
        <end position="350"/>
    </location>
</feature>
<feature type="compositionally biased region" description="Low complexity" evidence="1">
    <location>
        <begin position="134"/>
        <end position="158"/>
    </location>
</feature>
<evidence type="ECO:0000256" key="1">
    <source>
        <dbReference type="SAM" id="MobiDB-lite"/>
    </source>
</evidence>
<reference evidence="2 3" key="1">
    <citation type="submission" date="2014-11" db="EMBL/GenBank/DDBJ databases">
        <authorList>
            <person name="Zhu J."/>
            <person name="Qi W."/>
            <person name="Song R."/>
        </authorList>
    </citation>
    <scope>NUCLEOTIDE SEQUENCE [LARGE SCALE GENOMIC DNA]</scope>
</reference>
<feature type="region of interest" description="Disordered" evidence="1">
    <location>
        <begin position="563"/>
        <end position="601"/>
    </location>
</feature>
<feature type="region of interest" description="Disordered" evidence="1">
    <location>
        <begin position="707"/>
        <end position="765"/>
    </location>
</feature>
<feature type="compositionally biased region" description="Low complexity" evidence="1">
    <location>
        <begin position="577"/>
        <end position="595"/>
    </location>
</feature>
<dbReference type="GO" id="GO:0005884">
    <property type="term" value="C:actin filament"/>
    <property type="evidence" value="ECO:0007669"/>
    <property type="project" value="TreeGrafter"/>
</dbReference>
<feature type="compositionally biased region" description="Low complexity" evidence="1">
    <location>
        <begin position="1037"/>
        <end position="1048"/>
    </location>
</feature>
<evidence type="ECO:0008006" key="4">
    <source>
        <dbReference type="Google" id="ProtNLM"/>
    </source>
</evidence>
<gene>
    <name evidence="2" type="ORF">Vbra_21547</name>
</gene>
<dbReference type="Gene3D" id="1.10.238.10">
    <property type="entry name" value="EF-hand"/>
    <property type="match status" value="1"/>
</dbReference>
<feature type="compositionally biased region" description="Low complexity" evidence="1">
    <location>
        <begin position="1014"/>
        <end position="1027"/>
    </location>
</feature>
<feature type="region of interest" description="Disordered" evidence="1">
    <location>
        <begin position="63"/>
        <end position="158"/>
    </location>
</feature>
<evidence type="ECO:0000313" key="2">
    <source>
        <dbReference type="EMBL" id="CEM16859.1"/>
    </source>
</evidence>
<dbReference type="PANTHER" id="PTHR45691:SF1">
    <property type="entry name" value="FH2 DOMAIN-CONTAINING PROTEIN 1-RELATED"/>
    <property type="match status" value="1"/>
</dbReference>
<dbReference type="Proteomes" id="UP000041254">
    <property type="component" value="Unassembled WGS sequence"/>
</dbReference>
<name>A0A0G4FQX5_VITBC</name>
<feature type="compositionally biased region" description="Polar residues" evidence="1">
    <location>
        <begin position="106"/>
        <end position="116"/>
    </location>
</feature>
<dbReference type="InterPro" id="IPR051412">
    <property type="entry name" value="Formin_Homology_Diaphanous_sf"/>
</dbReference>
<feature type="region of interest" description="Disordered" evidence="1">
    <location>
        <begin position="1004"/>
        <end position="1048"/>
    </location>
</feature>
<organism evidence="2 3">
    <name type="scientific">Vitrella brassicaformis (strain CCMP3155)</name>
    <dbReference type="NCBI Taxonomy" id="1169540"/>
    <lineage>
        <taxon>Eukaryota</taxon>
        <taxon>Sar</taxon>
        <taxon>Alveolata</taxon>
        <taxon>Colpodellida</taxon>
        <taxon>Vitrellaceae</taxon>
        <taxon>Vitrella</taxon>
    </lineage>
</organism>